<comment type="caution">
    <text evidence="6">The sequence shown here is derived from an EMBL/GenBank/DDBJ whole genome shotgun (WGS) entry which is preliminary data.</text>
</comment>
<evidence type="ECO:0000313" key="7">
    <source>
        <dbReference type="Proteomes" id="UP001595909"/>
    </source>
</evidence>
<evidence type="ECO:0000313" key="6">
    <source>
        <dbReference type="EMBL" id="MFC4831164.1"/>
    </source>
</evidence>
<evidence type="ECO:0000256" key="4">
    <source>
        <dbReference type="ARBA" id="ARBA00023136"/>
    </source>
</evidence>
<dbReference type="EMBL" id="JBHSIM010000003">
    <property type="protein sequence ID" value="MFC4831164.1"/>
    <property type="molecule type" value="Genomic_DNA"/>
</dbReference>
<evidence type="ECO:0000256" key="5">
    <source>
        <dbReference type="SAM" id="Phobius"/>
    </source>
</evidence>
<reference evidence="7" key="1">
    <citation type="journal article" date="2019" name="Int. J. Syst. Evol. Microbiol.">
        <title>The Global Catalogue of Microorganisms (GCM) 10K type strain sequencing project: providing services to taxonomists for standard genome sequencing and annotation.</title>
        <authorList>
            <consortium name="The Broad Institute Genomics Platform"/>
            <consortium name="The Broad Institute Genome Sequencing Center for Infectious Disease"/>
            <person name="Wu L."/>
            <person name="Ma J."/>
        </authorList>
    </citation>
    <scope>NUCLEOTIDE SEQUENCE [LARGE SCALE GENOMIC DNA]</scope>
    <source>
        <strain evidence="7">CCUG 50347</strain>
    </source>
</reference>
<keyword evidence="3 5" id="KW-1133">Transmembrane helix</keyword>
<organism evidence="6 7">
    <name type="scientific">Actinomycetospora chibensis</name>
    <dbReference type="NCBI Taxonomy" id="663606"/>
    <lineage>
        <taxon>Bacteria</taxon>
        <taxon>Bacillati</taxon>
        <taxon>Actinomycetota</taxon>
        <taxon>Actinomycetes</taxon>
        <taxon>Pseudonocardiales</taxon>
        <taxon>Pseudonocardiaceae</taxon>
        <taxon>Actinomycetospora</taxon>
    </lineage>
</organism>
<comment type="subcellular location">
    <subcellularLocation>
        <location evidence="1">Membrane</location>
        <topology evidence="1">Multi-pass membrane protein</topology>
    </subcellularLocation>
</comment>
<dbReference type="Proteomes" id="UP001595909">
    <property type="component" value="Unassembled WGS sequence"/>
</dbReference>
<dbReference type="InterPro" id="IPR032808">
    <property type="entry name" value="DoxX"/>
</dbReference>
<gene>
    <name evidence="6" type="ORF">ACFPEL_01965</name>
</gene>
<evidence type="ECO:0000256" key="3">
    <source>
        <dbReference type="ARBA" id="ARBA00022989"/>
    </source>
</evidence>
<feature type="transmembrane region" description="Helical" evidence="5">
    <location>
        <begin position="72"/>
        <end position="90"/>
    </location>
</feature>
<dbReference type="PIRSF" id="PIRSF030066">
    <property type="entry name" value="UCP030066"/>
    <property type="match status" value="1"/>
</dbReference>
<feature type="transmembrane region" description="Helical" evidence="5">
    <location>
        <begin position="96"/>
        <end position="114"/>
    </location>
</feature>
<dbReference type="RefSeq" id="WP_274186783.1">
    <property type="nucleotide sequence ID" value="NZ_BAABHN010000003.1"/>
</dbReference>
<name>A0ABV9RCA3_9PSEU</name>
<protein>
    <submittedName>
        <fullName evidence="6">DoxX family protein</fullName>
    </submittedName>
</protein>
<feature type="transmembrane region" description="Helical" evidence="5">
    <location>
        <begin position="42"/>
        <end position="63"/>
    </location>
</feature>
<accession>A0ABV9RCA3</accession>
<keyword evidence="4 5" id="KW-0472">Membrane</keyword>
<evidence type="ECO:0000256" key="2">
    <source>
        <dbReference type="ARBA" id="ARBA00022692"/>
    </source>
</evidence>
<dbReference type="InterPro" id="IPR016944">
    <property type="entry name" value="UCP030066"/>
</dbReference>
<keyword evidence="7" id="KW-1185">Reference proteome</keyword>
<keyword evidence="2 5" id="KW-0812">Transmembrane</keyword>
<sequence>MDARTLTYRTTTAVTVFVLLSGGLAYLLGAEWAVAGVTALGYPAYVVTLLGMWKVLGAVALTVPGYPRLKEWAYAGVVFDLSGATVSHLASGSAAFHAVVPTALLLVAGVSWATRPATRRLAAAERREPIAEPVPAA</sequence>
<proteinExistence type="predicted"/>
<dbReference type="Pfam" id="PF13564">
    <property type="entry name" value="DoxX_2"/>
    <property type="match status" value="1"/>
</dbReference>
<feature type="transmembrane region" description="Helical" evidence="5">
    <location>
        <begin position="12"/>
        <end position="30"/>
    </location>
</feature>
<evidence type="ECO:0000256" key="1">
    <source>
        <dbReference type="ARBA" id="ARBA00004141"/>
    </source>
</evidence>